<accession>A0A1W1CDI9</accession>
<dbReference type="PANTHER" id="PTHR30404:SF0">
    <property type="entry name" value="N-ACETYLMURAMOYL-L-ALANINE AMIDASE AMIC"/>
    <property type="match status" value="1"/>
</dbReference>
<dbReference type="InterPro" id="IPR021731">
    <property type="entry name" value="AMIN_dom"/>
</dbReference>
<evidence type="ECO:0000259" key="3">
    <source>
        <dbReference type="SMART" id="SM00646"/>
    </source>
</evidence>
<dbReference type="AlphaFoldDB" id="A0A1W1CDI9"/>
<dbReference type="GO" id="GO:0030288">
    <property type="term" value="C:outer membrane-bounded periplasmic space"/>
    <property type="evidence" value="ECO:0007669"/>
    <property type="project" value="TreeGrafter"/>
</dbReference>
<evidence type="ECO:0000313" key="4">
    <source>
        <dbReference type="EMBL" id="SFV63846.1"/>
    </source>
</evidence>
<dbReference type="EMBL" id="FPHC01000069">
    <property type="protein sequence ID" value="SFV63846.1"/>
    <property type="molecule type" value="Genomic_DNA"/>
</dbReference>
<dbReference type="GO" id="GO:0008745">
    <property type="term" value="F:N-acetylmuramoyl-L-alanine amidase activity"/>
    <property type="evidence" value="ECO:0007669"/>
    <property type="project" value="UniProtKB-EC"/>
</dbReference>
<protein>
    <submittedName>
        <fullName evidence="4">N-acetylmuramoyl-L-alanine amidase</fullName>
        <ecNumber evidence="4">3.5.1.28</ecNumber>
    </submittedName>
</protein>
<gene>
    <name evidence="4" type="ORF">MNB_SV-6-222</name>
</gene>
<dbReference type="PANTHER" id="PTHR30404">
    <property type="entry name" value="N-ACETYLMURAMOYL-L-ALANINE AMIDASE"/>
    <property type="match status" value="1"/>
</dbReference>
<dbReference type="Gene3D" id="3.40.630.40">
    <property type="entry name" value="Zn-dependent exopeptidases"/>
    <property type="match status" value="1"/>
</dbReference>
<keyword evidence="1 4" id="KW-0378">Hydrolase</keyword>
<dbReference type="SUPFAM" id="SSF53187">
    <property type="entry name" value="Zn-dependent exopeptidases"/>
    <property type="match status" value="1"/>
</dbReference>
<proteinExistence type="predicted"/>
<dbReference type="EC" id="3.5.1.28" evidence="4"/>
<feature type="compositionally biased region" description="Basic residues" evidence="2">
    <location>
        <begin position="118"/>
        <end position="135"/>
    </location>
</feature>
<dbReference type="InterPro" id="IPR002508">
    <property type="entry name" value="MurNAc-LAA_cat"/>
</dbReference>
<dbReference type="FunFam" id="3.40.630.40:FF:000005">
    <property type="entry name" value="N-acetylmuramoyl-L-alanine amidase (AmiA)"/>
    <property type="match status" value="1"/>
</dbReference>
<sequence length="413" mass="46687">MATNTLTNAEIKRGELHLHFSSFVTKKNIHKMVLSDPPRLVVDIKKSKLKSSRVASGLQAKGVKSFRVSQRKNNTIRIVIETYSRYKARTYQPMAYNNVFVITLPKDDFIHISDITKKRSKQRKKSKSHKPKPKHKPIEIEEVPDDPIVQDIIAPKEKTSVFSSIFGKSSPSRVATSSGPRRGYTVVVDAGHGGHDSGAIGARKYYEKNIVLQIAKRVALHLKRKNFNVKMTRSSDRFIKLRNRTKIANRYKADIFVSIHANAIANRRRFNKVYGVETYFLQTTRSAKAMRVAAKENSVVLDKVDRLSNSVILEAVLSGPKIELSHKLAIDVQSNILKNLRHKYRGVKDGGVIPAPFWVLVGAQMPSVLVEVGYISNPKERSRLMKADYQDRIAKGIAEGISNYLAIREKEFN</sequence>
<name>A0A1W1CDI9_9ZZZZ</name>
<reference evidence="4" key="1">
    <citation type="submission" date="2016-10" db="EMBL/GenBank/DDBJ databases">
        <authorList>
            <person name="de Groot N.N."/>
        </authorList>
    </citation>
    <scope>NUCLEOTIDE SEQUENCE</scope>
</reference>
<feature type="region of interest" description="Disordered" evidence="2">
    <location>
        <begin position="115"/>
        <end position="139"/>
    </location>
</feature>
<dbReference type="InterPro" id="IPR050695">
    <property type="entry name" value="N-acetylmuramoyl_amidase_3"/>
</dbReference>
<evidence type="ECO:0000256" key="1">
    <source>
        <dbReference type="ARBA" id="ARBA00022801"/>
    </source>
</evidence>
<dbReference type="Pfam" id="PF11741">
    <property type="entry name" value="AMIN"/>
    <property type="match status" value="1"/>
</dbReference>
<dbReference type="Gene3D" id="2.60.40.3500">
    <property type="match status" value="1"/>
</dbReference>
<dbReference type="GO" id="GO:0009253">
    <property type="term" value="P:peptidoglycan catabolic process"/>
    <property type="evidence" value="ECO:0007669"/>
    <property type="project" value="InterPro"/>
</dbReference>
<feature type="domain" description="MurNAc-LAA" evidence="3">
    <location>
        <begin position="245"/>
        <end position="402"/>
    </location>
</feature>
<dbReference type="Pfam" id="PF01520">
    <property type="entry name" value="Amidase_3"/>
    <property type="match status" value="1"/>
</dbReference>
<evidence type="ECO:0000256" key="2">
    <source>
        <dbReference type="SAM" id="MobiDB-lite"/>
    </source>
</evidence>
<dbReference type="CDD" id="cd02696">
    <property type="entry name" value="MurNAc-LAA"/>
    <property type="match status" value="1"/>
</dbReference>
<dbReference type="SMART" id="SM00646">
    <property type="entry name" value="Ami_3"/>
    <property type="match status" value="1"/>
</dbReference>
<organism evidence="4">
    <name type="scientific">hydrothermal vent metagenome</name>
    <dbReference type="NCBI Taxonomy" id="652676"/>
    <lineage>
        <taxon>unclassified sequences</taxon>
        <taxon>metagenomes</taxon>
        <taxon>ecological metagenomes</taxon>
    </lineage>
</organism>